<gene>
    <name evidence="1" type="ORF">GIB67_039890</name>
</gene>
<protein>
    <submittedName>
        <fullName evidence="1">Uncharacterized protein</fullName>
    </submittedName>
</protein>
<dbReference type="Proteomes" id="UP000541444">
    <property type="component" value="Unassembled WGS sequence"/>
</dbReference>
<evidence type="ECO:0000313" key="1">
    <source>
        <dbReference type="EMBL" id="KAF6173939.1"/>
    </source>
</evidence>
<organism evidence="1 2">
    <name type="scientific">Kingdonia uniflora</name>
    <dbReference type="NCBI Taxonomy" id="39325"/>
    <lineage>
        <taxon>Eukaryota</taxon>
        <taxon>Viridiplantae</taxon>
        <taxon>Streptophyta</taxon>
        <taxon>Embryophyta</taxon>
        <taxon>Tracheophyta</taxon>
        <taxon>Spermatophyta</taxon>
        <taxon>Magnoliopsida</taxon>
        <taxon>Ranunculales</taxon>
        <taxon>Circaeasteraceae</taxon>
        <taxon>Kingdonia</taxon>
    </lineage>
</organism>
<accession>A0A7J7P3A9</accession>
<reference evidence="1 2" key="1">
    <citation type="journal article" date="2020" name="IScience">
        <title>Genome Sequencing of the Endangered Kingdonia uniflora (Circaeasteraceae, Ranunculales) Reveals Potential Mechanisms of Evolutionary Specialization.</title>
        <authorList>
            <person name="Sun Y."/>
            <person name="Deng T."/>
            <person name="Zhang A."/>
            <person name="Moore M.J."/>
            <person name="Landis J.B."/>
            <person name="Lin N."/>
            <person name="Zhang H."/>
            <person name="Zhang X."/>
            <person name="Huang J."/>
            <person name="Zhang X."/>
            <person name="Sun H."/>
            <person name="Wang H."/>
        </authorList>
    </citation>
    <scope>NUCLEOTIDE SEQUENCE [LARGE SCALE GENOMIC DNA]</scope>
    <source>
        <strain evidence="1">TB1705</strain>
        <tissue evidence="1">Leaf</tissue>
    </source>
</reference>
<dbReference type="EMBL" id="JACGCM010000309">
    <property type="protein sequence ID" value="KAF6173939.1"/>
    <property type="molecule type" value="Genomic_DNA"/>
</dbReference>
<comment type="caution">
    <text evidence="1">The sequence shown here is derived from an EMBL/GenBank/DDBJ whole genome shotgun (WGS) entry which is preliminary data.</text>
</comment>
<sequence>MLETHVYIRVNTLMYFSSVDLELQDRMAINLENLGEVFYYGVDGHHYFTNEHDCTGDEDDHDTSWLNFPFGIGTSSSQPLFTPPR</sequence>
<dbReference type="AlphaFoldDB" id="A0A7J7P3A9"/>
<proteinExistence type="predicted"/>
<evidence type="ECO:0000313" key="2">
    <source>
        <dbReference type="Proteomes" id="UP000541444"/>
    </source>
</evidence>
<keyword evidence="2" id="KW-1185">Reference proteome</keyword>
<name>A0A7J7P3A9_9MAGN</name>